<organism evidence="2">
    <name type="scientific">Solibacter usitatus (strain Ellin6076)</name>
    <dbReference type="NCBI Taxonomy" id="234267"/>
    <lineage>
        <taxon>Bacteria</taxon>
        <taxon>Pseudomonadati</taxon>
        <taxon>Acidobacteriota</taxon>
        <taxon>Terriglobia</taxon>
        <taxon>Bryobacterales</taxon>
        <taxon>Solibacteraceae</taxon>
        <taxon>Candidatus Solibacter</taxon>
    </lineage>
</organism>
<name>Q01TQ6_SOLUE</name>
<dbReference type="STRING" id="234267.Acid_6029"/>
<dbReference type="KEGG" id="sus:Acid_6029"/>
<dbReference type="AlphaFoldDB" id="Q01TQ6"/>
<evidence type="ECO:0000256" key="1">
    <source>
        <dbReference type="SAM" id="SignalP"/>
    </source>
</evidence>
<sequence length="251" mass="26625" precursor="true">MNKFIIPTLLICVNLAAFAQEQQQILHEGTPVRMKISRTVSSGDAHQGDTVDFETLDDVKLGEMLLVPKGSVALATVTEAVPKKRMGRGGKLNVNIDFVRLPSGEKLALRGVQDVKGGGHTGAMTGAIVATSLVFFPAAPLFLFMHGKDITIPKGQEITVYTNTEYDLSKAKAATKMSGLSPEVPKSTLGPAIGNADILKLKEAGLNEQLIIEKVKASRAEYQLGTDDLVELKKAGISDGVIGAMLAASAR</sequence>
<gene>
    <name evidence="2" type="ordered locus">Acid_6029</name>
</gene>
<feature type="chain" id="PRO_5004162636" evidence="1">
    <location>
        <begin position="20"/>
        <end position="251"/>
    </location>
</feature>
<dbReference type="HOGENOM" id="CLU_1106547_0_0_0"/>
<dbReference type="eggNOG" id="ENOG50331S0">
    <property type="taxonomic scope" value="Bacteria"/>
</dbReference>
<reference evidence="2" key="1">
    <citation type="submission" date="2006-10" db="EMBL/GenBank/DDBJ databases">
        <title>Complete sequence of Solibacter usitatus Ellin6076.</title>
        <authorList>
            <consortium name="US DOE Joint Genome Institute"/>
            <person name="Copeland A."/>
            <person name="Lucas S."/>
            <person name="Lapidus A."/>
            <person name="Barry K."/>
            <person name="Detter J.C."/>
            <person name="Glavina del Rio T."/>
            <person name="Hammon N."/>
            <person name="Israni S."/>
            <person name="Dalin E."/>
            <person name="Tice H."/>
            <person name="Pitluck S."/>
            <person name="Thompson L.S."/>
            <person name="Brettin T."/>
            <person name="Bruce D."/>
            <person name="Han C."/>
            <person name="Tapia R."/>
            <person name="Gilna P."/>
            <person name="Schmutz J."/>
            <person name="Larimer F."/>
            <person name="Land M."/>
            <person name="Hauser L."/>
            <person name="Kyrpides N."/>
            <person name="Mikhailova N."/>
            <person name="Janssen P.H."/>
            <person name="Kuske C.R."/>
            <person name="Richardson P."/>
        </authorList>
    </citation>
    <scope>NUCLEOTIDE SEQUENCE</scope>
    <source>
        <strain evidence="2">Ellin6076</strain>
    </source>
</reference>
<keyword evidence="1" id="KW-0732">Signal</keyword>
<dbReference type="InParanoid" id="Q01TQ6"/>
<proteinExistence type="predicted"/>
<accession>Q01TQ6</accession>
<dbReference type="OrthoDB" id="117664at2"/>
<protein>
    <submittedName>
        <fullName evidence="2">PEGA domain protein</fullName>
    </submittedName>
</protein>
<evidence type="ECO:0000313" key="2">
    <source>
        <dbReference type="EMBL" id="ABJ86964.1"/>
    </source>
</evidence>
<feature type="signal peptide" evidence="1">
    <location>
        <begin position="1"/>
        <end position="19"/>
    </location>
</feature>
<dbReference type="EMBL" id="CP000473">
    <property type="protein sequence ID" value="ABJ86964.1"/>
    <property type="molecule type" value="Genomic_DNA"/>
</dbReference>